<reference evidence="9" key="2">
    <citation type="submission" date="2021-04" db="EMBL/GenBank/DDBJ databases">
        <authorList>
            <person name="Gilroy R."/>
        </authorList>
    </citation>
    <scope>NUCLEOTIDE SEQUENCE</scope>
    <source>
        <strain evidence="9">CHK118-2852</strain>
    </source>
</reference>
<dbReference type="Pfam" id="PF02321">
    <property type="entry name" value="OEP"/>
    <property type="match status" value="2"/>
</dbReference>
<dbReference type="GO" id="GO:0015288">
    <property type="term" value="F:porin activity"/>
    <property type="evidence" value="ECO:0007669"/>
    <property type="project" value="TreeGrafter"/>
</dbReference>
<dbReference type="PANTHER" id="PTHR30026:SF23">
    <property type="entry name" value="TO APRF-PUTATIVE OUTER MEMBRANE EFFLUX PROTEIN OR SECRETED ALKALINE PHOSPHATASE-RELATED"/>
    <property type="match status" value="1"/>
</dbReference>
<proteinExistence type="inferred from homology"/>
<protein>
    <submittedName>
        <fullName evidence="9">TolC family protein</fullName>
    </submittedName>
</protein>
<dbReference type="PANTHER" id="PTHR30026">
    <property type="entry name" value="OUTER MEMBRANE PROTEIN TOLC"/>
    <property type="match status" value="1"/>
</dbReference>
<evidence type="ECO:0000256" key="6">
    <source>
        <dbReference type="ARBA" id="ARBA00023136"/>
    </source>
</evidence>
<reference evidence="9" key="1">
    <citation type="journal article" date="2021" name="PeerJ">
        <title>Extensive microbial diversity within the chicken gut microbiome revealed by metagenomics and culture.</title>
        <authorList>
            <person name="Gilroy R."/>
            <person name="Ravi A."/>
            <person name="Getino M."/>
            <person name="Pursley I."/>
            <person name="Horton D.L."/>
            <person name="Alikhan N.F."/>
            <person name="Baker D."/>
            <person name="Gharbi K."/>
            <person name="Hall N."/>
            <person name="Watson M."/>
            <person name="Adriaenssens E.M."/>
            <person name="Foster-Nyarko E."/>
            <person name="Jarju S."/>
            <person name="Secka A."/>
            <person name="Antonio M."/>
            <person name="Oren A."/>
            <person name="Chaudhuri R.R."/>
            <person name="La Ragione R."/>
            <person name="Hildebrand F."/>
            <person name="Pallen M.J."/>
        </authorList>
    </citation>
    <scope>NUCLEOTIDE SEQUENCE</scope>
    <source>
        <strain evidence="9">CHK118-2852</strain>
    </source>
</reference>
<dbReference type="Proteomes" id="UP000824108">
    <property type="component" value="Unassembled WGS sequence"/>
</dbReference>
<keyword evidence="7" id="KW-0998">Cell outer membrane</keyword>
<evidence type="ECO:0000313" key="9">
    <source>
        <dbReference type="EMBL" id="HIZ90956.1"/>
    </source>
</evidence>
<keyword evidence="8" id="KW-0175">Coiled coil</keyword>
<dbReference type="AlphaFoldDB" id="A0A9D2GXT9"/>
<evidence type="ECO:0000256" key="3">
    <source>
        <dbReference type="ARBA" id="ARBA00022448"/>
    </source>
</evidence>
<evidence type="ECO:0000256" key="8">
    <source>
        <dbReference type="SAM" id="Coils"/>
    </source>
</evidence>
<keyword evidence="5" id="KW-0812">Transmembrane</keyword>
<keyword evidence="3" id="KW-0813">Transport</keyword>
<name>A0A9D2GXT9_9BACE</name>
<accession>A0A9D2GXT9</accession>
<organism evidence="9 10">
    <name type="scientific">Candidatus Bacteroides merdavium</name>
    <dbReference type="NCBI Taxonomy" id="2838472"/>
    <lineage>
        <taxon>Bacteria</taxon>
        <taxon>Pseudomonadati</taxon>
        <taxon>Bacteroidota</taxon>
        <taxon>Bacteroidia</taxon>
        <taxon>Bacteroidales</taxon>
        <taxon>Bacteroidaceae</taxon>
        <taxon>Bacteroides</taxon>
    </lineage>
</organism>
<sequence length="440" mass="50525">MLSIFRPLTAKFAYLAFFLSTTSLYAQERVFTLSELFTLADKNSKSIRFHQLLIQEAEQSIKVARNAYLPSLSVKAEASYIGDGCMTDRDFSNGVHADMPHWGNSFIIKAQQTVYAGGGIRNSVQQSRLQKQAAEQTHLDNRQDLRFLLAGYYLDLFQLRNQELVYRKNIEQTHLLVKDMQAAYQQGTALKSDITRYELQLQNLELGLTSTINKLNVLNHELVTTIGLDPKIKIVPDTLYLKQLTIESRQESEWKARMNDAPSMKLTDIDIALGKNQKRLIQAERLPHISISATNELNGPILVEVPPLNNNFTYWFVGVGVSYNLDALFKGKRKLRKADIAIQRLEEKRRLAEEELENSIHKAYINLQEAYTRLRTQKKSVQLAHENFNIVRQRYMNGLALITDMLDASNTQLDMELQLANYQVGILYQYFLLKRQIGTL</sequence>
<dbReference type="InterPro" id="IPR051906">
    <property type="entry name" value="TolC-like"/>
</dbReference>
<evidence type="ECO:0000256" key="1">
    <source>
        <dbReference type="ARBA" id="ARBA00004442"/>
    </source>
</evidence>
<evidence type="ECO:0000256" key="2">
    <source>
        <dbReference type="ARBA" id="ARBA00007613"/>
    </source>
</evidence>
<evidence type="ECO:0000256" key="5">
    <source>
        <dbReference type="ARBA" id="ARBA00022692"/>
    </source>
</evidence>
<evidence type="ECO:0000313" key="10">
    <source>
        <dbReference type="Proteomes" id="UP000824108"/>
    </source>
</evidence>
<dbReference type="GO" id="GO:0009279">
    <property type="term" value="C:cell outer membrane"/>
    <property type="evidence" value="ECO:0007669"/>
    <property type="project" value="UniProtKB-SubCell"/>
</dbReference>
<keyword evidence="4" id="KW-1134">Transmembrane beta strand</keyword>
<dbReference type="InterPro" id="IPR003423">
    <property type="entry name" value="OMP_efflux"/>
</dbReference>
<dbReference type="GO" id="GO:0015562">
    <property type="term" value="F:efflux transmembrane transporter activity"/>
    <property type="evidence" value="ECO:0007669"/>
    <property type="project" value="InterPro"/>
</dbReference>
<comment type="subcellular location">
    <subcellularLocation>
        <location evidence="1">Cell outer membrane</location>
    </subcellularLocation>
</comment>
<dbReference type="SUPFAM" id="SSF56954">
    <property type="entry name" value="Outer membrane efflux proteins (OEP)"/>
    <property type="match status" value="1"/>
</dbReference>
<dbReference type="EMBL" id="DXAV01000021">
    <property type="protein sequence ID" value="HIZ90956.1"/>
    <property type="molecule type" value="Genomic_DNA"/>
</dbReference>
<keyword evidence="6" id="KW-0472">Membrane</keyword>
<gene>
    <name evidence="9" type="ORF">H9807_02350</name>
</gene>
<dbReference type="GO" id="GO:1990281">
    <property type="term" value="C:efflux pump complex"/>
    <property type="evidence" value="ECO:0007669"/>
    <property type="project" value="TreeGrafter"/>
</dbReference>
<evidence type="ECO:0000256" key="4">
    <source>
        <dbReference type="ARBA" id="ARBA00022452"/>
    </source>
</evidence>
<feature type="coiled-coil region" evidence="8">
    <location>
        <begin position="335"/>
        <end position="362"/>
    </location>
</feature>
<evidence type="ECO:0000256" key="7">
    <source>
        <dbReference type="ARBA" id="ARBA00023237"/>
    </source>
</evidence>
<comment type="caution">
    <text evidence="9">The sequence shown here is derived from an EMBL/GenBank/DDBJ whole genome shotgun (WGS) entry which is preliminary data.</text>
</comment>
<comment type="similarity">
    <text evidence="2">Belongs to the outer membrane factor (OMF) (TC 1.B.17) family.</text>
</comment>
<dbReference type="Gene3D" id="1.20.1600.10">
    <property type="entry name" value="Outer membrane efflux proteins (OEP)"/>
    <property type="match status" value="1"/>
</dbReference>